<dbReference type="EMBL" id="JADQDM010000006">
    <property type="protein sequence ID" value="MBF9222021.1"/>
    <property type="molecule type" value="Genomic_DNA"/>
</dbReference>
<evidence type="ECO:0000313" key="3">
    <source>
        <dbReference type="Proteomes" id="UP000618931"/>
    </source>
</evidence>
<feature type="chain" id="PRO_5046069859" description="DUF4384 domain-containing protein" evidence="1">
    <location>
        <begin position="23"/>
        <end position="491"/>
    </location>
</feature>
<gene>
    <name evidence="2" type="ORF">I2H31_13000</name>
</gene>
<name>A0ABS0I5G6_9BACT</name>
<accession>A0ABS0I5G6</accession>
<organism evidence="2 3">
    <name type="scientific">Hymenobacter ruricola</name>
    <dbReference type="NCBI Taxonomy" id="2791023"/>
    <lineage>
        <taxon>Bacteria</taxon>
        <taxon>Pseudomonadati</taxon>
        <taxon>Bacteroidota</taxon>
        <taxon>Cytophagia</taxon>
        <taxon>Cytophagales</taxon>
        <taxon>Hymenobacteraceae</taxon>
        <taxon>Hymenobacter</taxon>
    </lineage>
</organism>
<sequence>MAPSRLLSCSALVARFVLTVLLAGGTRHLAAQSPLSPQGKPFYLDLSAEGISTPKRLFYVEKVIDGRGGQTAIGLINHGLNNKPAAVLFRNGLEPELTAWLQQQMPPRPTDHPVALCVRQLRVGEAITLKGLGTKAMATADLVADVYERQPDGYHFVCNVADRISTRGVNADYDHIRHLASLLERCLAQASAANWEAAARRPARTLAQLPIDRPQAGRPAIVRAVAPRAGVYFTVEDFLANRPDTTAVLQLDTVRAGSFSNTAADWEGTLLLKAQVRTAGGDRVNKNNVWGFSDGRQAYMRQVNLYRPLTRQAEFFTFVGAAPVDVDAMNQQAKRFAENQGFGGGGALGGALFSGAGLGTTGQPVVYGLDWRTGLASPMLGPGLPPRHDTAFVYVYRPLGGPREAQRLLLNDHEVGQLQPGQYLELMWPHFGRPMRLSVGTPGGPTVLLAPSTTAANYVRLVPNAPLSPWQWMPARQGEAEVDALEKQRAR</sequence>
<proteinExistence type="predicted"/>
<feature type="signal peptide" evidence="1">
    <location>
        <begin position="1"/>
        <end position="22"/>
    </location>
</feature>
<keyword evidence="3" id="KW-1185">Reference proteome</keyword>
<evidence type="ECO:0000256" key="1">
    <source>
        <dbReference type="SAM" id="SignalP"/>
    </source>
</evidence>
<protein>
    <recommendedName>
        <fullName evidence="4">DUF4384 domain-containing protein</fullName>
    </recommendedName>
</protein>
<evidence type="ECO:0000313" key="2">
    <source>
        <dbReference type="EMBL" id="MBF9222021.1"/>
    </source>
</evidence>
<comment type="caution">
    <text evidence="2">The sequence shown here is derived from an EMBL/GenBank/DDBJ whole genome shotgun (WGS) entry which is preliminary data.</text>
</comment>
<keyword evidence="1" id="KW-0732">Signal</keyword>
<dbReference type="RefSeq" id="WP_196293479.1">
    <property type="nucleotide sequence ID" value="NZ_JADQDM010000006.1"/>
</dbReference>
<reference evidence="2 3" key="1">
    <citation type="submission" date="2020-11" db="EMBL/GenBank/DDBJ databases">
        <authorList>
            <person name="Kim M.K."/>
        </authorList>
    </citation>
    <scope>NUCLEOTIDE SEQUENCE [LARGE SCALE GENOMIC DNA]</scope>
    <source>
        <strain evidence="2 3">BT662</strain>
    </source>
</reference>
<evidence type="ECO:0008006" key="4">
    <source>
        <dbReference type="Google" id="ProtNLM"/>
    </source>
</evidence>
<dbReference type="Proteomes" id="UP000618931">
    <property type="component" value="Unassembled WGS sequence"/>
</dbReference>